<feature type="region of interest" description="Disordered" evidence="2">
    <location>
        <begin position="133"/>
        <end position="157"/>
    </location>
</feature>
<feature type="coiled-coil region" evidence="1">
    <location>
        <begin position="338"/>
        <end position="411"/>
    </location>
</feature>
<protein>
    <submittedName>
        <fullName evidence="3">(pine wood nematode) hypothetical protein</fullName>
    </submittedName>
</protein>
<evidence type="ECO:0000256" key="2">
    <source>
        <dbReference type="SAM" id="MobiDB-lite"/>
    </source>
</evidence>
<keyword evidence="6" id="KW-1185">Reference proteome</keyword>
<keyword evidence="1" id="KW-0175">Coiled coil</keyword>
<dbReference type="Proteomes" id="UP000582659">
    <property type="component" value="Unassembled WGS sequence"/>
</dbReference>
<organism evidence="5 7">
    <name type="scientific">Bursaphelenchus xylophilus</name>
    <name type="common">Pinewood nematode worm</name>
    <name type="synonym">Aphelenchoides xylophilus</name>
    <dbReference type="NCBI Taxonomy" id="6326"/>
    <lineage>
        <taxon>Eukaryota</taxon>
        <taxon>Metazoa</taxon>
        <taxon>Ecdysozoa</taxon>
        <taxon>Nematoda</taxon>
        <taxon>Chromadorea</taxon>
        <taxon>Rhabditida</taxon>
        <taxon>Tylenchina</taxon>
        <taxon>Tylenchomorpha</taxon>
        <taxon>Aphelenchoidea</taxon>
        <taxon>Aphelenchoididae</taxon>
        <taxon>Bursaphelenchus</taxon>
    </lineage>
</organism>
<dbReference type="AlphaFoldDB" id="A0A1I7RS83"/>
<feature type="region of interest" description="Disordered" evidence="2">
    <location>
        <begin position="1"/>
        <end position="23"/>
    </location>
</feature>
<evidence type="ECO:0000313" key="5">
    <source>
        <dbReference type="Proteomes" id="UP000095284"/>
    </source>
</evidence>
<feature type="region of interest" description="Disordered" evidence="2">
    <location>
        <begin position="171"/>
        <end position="197"/>
    </location>
</feature>
<evidence type="ECO:0000313" key="6">
    <source>
        <dbReference type="Proteomes" id="UP000659654"/>
    </source>
</evidence>
<evidence type="ECO:0000313" key="4">
    <source>
        <dbReference type="EMBL" id="CAG9123128.1"/>
    </source>
</evidence>
<dbReference type="EMBL" id="CAJFCV020000005">
    <property type="protein sequence ID" value="CAG9123128.1"/>
    <property type="molecule type" value="Genomic_DNA"/>
</dbReference>
<sequence length="492" mass="56480">MDGNCSTPRGGPVPKRGRPFNADENMEETYIDSTYRGGLTCGGNDSLAEFMQTVEEASEKIVDKVEELQVDSPRCADMNQSVLTAKENVQTPTGCNVNDDDTLECLLEIQKSTPTPLRKPHILNKTPASIRFDLEREDDQTPLAKNTMSPSLGRPDMSMLDLTTAKESTLPLLEDDSKSHQEKLERPEGSSTRTGAIDSFVLVEDDPVVVETSLEKIEEVVEDVHQRTLEAANEKYNKTFEVERSRCFEVTDCVREACLNLSKDERFREMMKTTVDSIEFDVMEYFSGSVEDNDRLKNDFDQFLSLICNVVRSEEKERLNSLHEKDKEGYDYMLEVERKKYIQKERQWKESMEEAEKAIEELKNRLTEITKGKDGHIDGLNKQIEECHRRIEELENQNNTLEKQMKSQKKSDSIQPHLKLLKKCDYLERRNHDVTDRLSSFDDLQKKSEDLNYELNLVKLHAGLISKADAIKFFGPSVDQCLNDYLKSQSKV</sequence>
<dbReference type="Proteomes" id="UP000095284">
    <property type="component" value="Unplaced"/>
</dbReference>
<feature type="compositionally biased region" description="Basic and acidic residues" evidence="2">
    <location>
        <begin position="175"/>
        <end position="188"/>
    </location>
</feature>
<proteinExistence type="predicted"/>
<reference evidence="4" key="2">
    <citation type="submission" date="2020-08" db="EMBL/GenBank/DDBJ databases">
        <authorList>
            <person name="Kikuchi T."/>
        </authorList>
    </citation>
    <scope>NUCLEOTIDE SEQUENCE</scope>
    <source>
        <strain evidence="3">Ka4C1</strain>
    </source>
</reference>
<gene>
    <name evidence="3" type="ORF">BXYJ_LOCUS11858</name>
</gene>
<name>A0A1I7RS83_BURXY</name>
<dbReference type="WBParaSite" id="BXY_0358700.1">
    <property type="protein sequence ID" value="BXY_0358700.1"/>
    <property type="gene ID" value="BXY_0358700"/>
</dbReference>
<dbReference type="SMR" id="A0A1I7RS83"/>
<reference evidence="7" key="1">
    <citation type="submission" date="2016-11" db="UniProtKB">
        <authorList>
            <consortium name="WormBaseParasite"/>
        </authorList>
    </citation>
    <scope>IDENTIFICATION</scope>
</reference>
<evidence type="ECO:0000313" key="7">
    <source>
        <dbReference type="WBParaSite" id="BXY_0358700.1"/>
    </source>
</evidence>
<dbReference type="EMBL" id="CAJFDI010000005">
    <property type="protein sequence ID" value="CAD5231762.1"/>
    <property type="molecule type" value="Genomic_DNA"/>
</dbReference>
<accession>A0A1I7RS83</accession>
<evidence type="ECO:0000313" key="3">
    <source>
        <dbReference type="EMBL" id="CAD5231762.1"/>
    </source>
</evidence>
<dbReference type="Proteomes" id="UP000659654">
    <property type="component" value="Unassembled WGS sequence"/>
</dbReference>
<evidence type="ECO:0000256" key="1">
    <source>
        <dbReference type="SAM" id="Coils"/>
    </source>
</evidence>